<evidence type="ECO:0000256" key="7">
    <source>
        <dbReference type="ARBA" id="ARBA00023125"/>
    </source>
</evidence>
<dbReference type="GO" id="GO:0003677">
    <property type="term" value="F:DNA binding"/>
    <property type="evidence" value="ECO:0007669"/>
    <property type="project" value="UniProtKB-KW"/>
</dbReference>
<dbReference type="EMBL" id="BPLR01013914">
    <property type="protein sequence ID" value="GIY64707.1"/>
    <property type="molecule type" value="Genomic_DNA"/>
</dbReference>
<evidence type="ECO:0000259" key="9">
    <source>
        <dbReference type="Pfam" id="PF03175"/>
    </source>
</evidence>
<gene>
    <name evidence="10" type="ORF">CEXT_463381</name>
</gene>
<keyword evidence="6" id="KW-0239">DNA-directed DNA polymerase</keyword>
<dbReference type="SUPFAM" id="SSF56672">
    <property type="entry name" value="DNA/RNA polymerases"/>
    <property type="match status" value="1"/>
</dbReference>
<dbReference type="InterPro" id="IPR043502">
    <property type="entry name" value="DNA/RNA_pol_sf"/>
</dbReference>
<comment type="similarity">
    <text evidence="1">Belongs to the DNA polymerase type-B family.</text>
</comment>
<dbReference type="GO" id="GO:0006260">
    <property type="term" value="P:DNA replication"/>
    <property type="evidence" value="ECO:0007669"/>
    <property type="project" value="UniProtKB-KW"/>
</dbReference>
<evidence type="ECO:0000256" key="5">
    <source>
        <dbReference type="ARBA" id="ARBA00022705"/>
    </source>
</evidence>
<dbReference type="AlphaFoldDB" id="A0AAV4V3K4"/>
<dbReference type="InterPro" id="IPR023211">
    <property type="entry name" value="DNA_pol_palm_dom_sf"/>
</dbReference>
<evidence type="ECO:0000256" key="1">
    <source>
        <dbReference type="ARBA" id="ARBA00005755"/>
    </source>
</evidence>
<comment type="catalytic activity">
    <reaction evidence="8">
        <text>DNA(n) + a 2'-deoxyribonucleoside 5'-triphosphate = DNA(n+1) + diphosphate</text>
        <dbReference type="Rhea" id="RHEA:22508"/>
        <dbReference type="Rhea" id="RHEA-COMP:17339"/>
        <dbReference type="Rhea" id="RHEA-COMP:17340"/>
        <dbReference type="ChEBI" id="CHEBI:33019"/>
        <dbReference type="ChEBI" id="CHEBI:61560"/>
        <dbReference type="ChEBI" id="CHEBI:173112"/>
        <dbReference type="EC" id="2.7.7.7"/>
    </reaction>
</comment>
<dbReference type="PANTHER" id="PTHR33568:SF3">
    <property type="entry name" value="DNA-DIRECTED DNA POLYMERASE"/>
    <property type="match status" value="1"/>
</dbReference>
<dbReference type="PANTHER" id="PTHR33568">
    <property type="entry name" value="DNA POLYMERASE"/>
    <property type="match status" value="1"/>
</dbReference>
<comment type="caution">
    <text evidence="10">The sequence shown here is derived from an EMBL/GenBank/DDBJ whole genome shotgun (WGS) entry which is preliminary data.</text>
</comment>
<keyword evidence="3" id="KW-0808">Transferase</keyword>
<dbReference type="GO" id="GO:0000166">
    <property type="term" value="F:nucleotide binding"/>
    <property type="evidence" value="ECO:0007669"/>
    <property type="project" value="InterPro"/>
</dbReference>
<keyword evidence="4" id="KW-0548">Nucleotidyltransferase</keyword>
<evidence type="ECO:0000256" key="4">
    <source>
        <dbReference type="ARBA" id="ARBA00022695"/>
    </source>
</evidence>
<dbReference type="Gene3D" id="3.90.1600.10">
    <property type="entry name" value="Palm domain of DNA polymerase"/>
    <property type="match status" value="1"/>
</dbReference>
<dbReference type="Proteomes" id="UP001054945">
    <property type="component" value="Unassembled WGS sequence"/>
</dbReference>
<protein>
    <recommendedName>
        <fullName evidence="2">DNA-directed DNA polymerase</fullName>
        <ecNumber evidence="2">2.7.7.7</ecNumber>
    </recommendedName>
</protein>
<name>A0AAV4V3K4_CAEEX</name>
<evidence type="ECO:0000256" key="3">
    <source>
        <dbReference type="ARBA" id="ARBA00022679"/>
    </source>
</evidence>
<accession>A0AAV4V3K4</accession>
<feature type="domain" description="DNA-directed DNA polymerase family B mitochondria/virus" evidence="9">
    <location>
        <begin position="43"/>
        <end position="325"/>
    </location>
</feature>
<organism evidence="10 11">
    <name type="scientific">Caerostris extrusa</name>
    <name type="common">Bark spider</name>
    <name type="synonym">Caerostris bankana</name>
    <dbReference type="NCBI Taxonomy" id="172846"/>
    <lineage>
        <taxon>Eukaryota</taxon>
        <taxon>Metazoa</taxon>
        <taxon>Ecdysozoa</taxon>
        <taxon>Arthropoda</taxon>
        <taxon>Chelicerata</taxon>
        <taxon>Arachnida</taxon>
        <taxon>Araneae</taxon>
        <taxon>Araneomorphae</taxon>
        <taxon>Entelegynae</taxon>
        <taxon>Araneoidea</taxon>
        <taxon>Araneidae</taxon>
        <taxon>Caerostris</taxon>
    </lineage>
</organism>
<dbReference type="EC" id="2.7.7.7" evidence="2"/>
<evidence type="ECO:0000256" key="2">
    <source>
        <dbReference type="ARBA" id="ARBA00012417"/>
    </source>
</evidence>
<sequence>MATVKEKTDMTSLLLRSEGFQVVELWEHEFAEQKKTNPQLQKFLKSHSLQDRLNPRDAFFGGRTNALKLFYEGSAKYVDFTSLYPWVNKYCVYPIGHPEIITKDFKDVDSYFGLILCRVIPPRALYLPVLPYRCQGKLMFPLCRTCTENIQQTICTHSDEERALTGTWVSEEVKLAKRKGYIIAEIYEVYHFPSTSDCLFKHYIDLFLKIKQESSGWPREYENNICKNPGRRQVAKLALNSFWGRFGMNTNKGQLTFVNNVATFNKHINDPKKQIKNIYLPSEEVAAIQWQSSQNFVKQDTSTNIFIAAFTTAWARLKLYQEMDKLGENVLYHDTDSIIYASDGMNDPPLGNFLGEFTDELEGDEITTFVSGGPKNYGYKTKNGETCCKIRGFTLNYRNIQLLNFYSVRDLILSLDDTVITLCNPAKICRDPKKRKIVNKVEMKNYRIVYDKRVIKNKYNTLPYGY</sequence>
<keyword evidence="7" id="KW-0238">DNA-binding</keyword>
<proteinExistence type="inferred from homology"/>
<keyword evidence="5" id="KW-0235">DNA replication</keyword>
<dbReference type="GO" id="GO:0003887">
    <property type="term" value="F:DNA-directed DNA polymerase activity"/>
    <property type="evidence" value="ECO:0007669"/>
    <property type="project" value="UniProtKB-KW"/>
</dbReference>
<dbReference type="InterPro" id="IPR004868">
    <property type="entry name" value="DNA-dir_DNA_pol_B_mt/vir"/>
</dbReference>
<keyword evidence="11" id="KW-1185">Reference proteome</keyword>
<evidence type="ECO:0000256" key="6">
    <source>
        <dbReference type="ARBA" id="ARBA00022932"/>
    </source>
</evidence>
<reference evidence="10 11" key="1">
    <citation type="submission" date="2021-06" db="EMBL/GenBank/DDBJ databases">
        <title>Caerostris extrusa draft genome.</title>
        <authorList>
            <person name="Kono N."/>
            <person name="Arakawa K."/>
        </authorList>
    </citation>
    <scope>NUCLEOTIDE SEQUENCE [LARGE SCALE GENOMIC DNA]</scope>
</reference>
<evidence type="ECO:0000256" key="8">
    <source>
        <dbReference type="ARBA" id="ARBA00049244"/>
    </source>
</evidence>
<evidence type="ECO:0000313" key="10">
    <source>
        <dbReference type="EMBL" id="GIY64707.1"/>
    </source>
</evidence>
<dbReference type="Gene3D" id="1.10.287.690">
    <property type="entry name" value="Helix hairpin bin"/>
    <property type="match status" value="1"/>
</dbReference>
<evidence type="ECO:0000313" key="11">
    <source>
        <dbReference type="Proteomes" id="UP001054945"/>
    </source>
</evidence>
<dbReference type="Pfam" id="PF03175">
    <property type="entry name" value="DNA_pol_B_2"/>
    <property type="match status" value="1"/>
</dbReference>